<feature type="transmembrane region" description="Helical" evidence="9">
    <location>
        <begin position="63"/>
        <end position="84"/>
    </location>
</feature>
<dbReference type="PANTHER" id="PTHR33695">
    <property type="entry name" value="LIPOPROTEIN SIGNAL PEPTIDASE"/>
    <property type="match status" value="1"/>
</dbReference>
<comment type="caution">
    <text evidence="12">The sequence shown here is derived from an EMBL/GenBank/DDBJ whole genome shotgun (WGS) entry which is preliminary data.</text>
</comment>
<feature type="active site" evidence="9">
    <location>
        <position position="147"/>
    </location>
</feature>
<comment type="caution">
    <text evidence="9">Lacks conserved residue(s) required for the propagation of feature annotation.</text>
</comment>
<keyword evidence="3 9" id="KW-0645">Protease</keyword>
<dbReference type="GO" id="GO:0006508">
    <property type="term" value="P:proteolysis"/>
    <property type="evidence" value="ECO:0007669"/>
    <property type="project" value="UniProtKB-KW"/>
</dbReference>
<evidence type="ECO:0000256" key="11">
    <source>
        <dbReference type="SAM" id="MobiDB-lite"/>
    </source>
</evidence>
<proteinExistence type="inferred from homology"/>
<organism evidence="12 13">
    <name type="scientific">Candidatus Cryptobacteroides intestinavium</name>
    <dbReference type="NCBI Taxonomy" id="2840766"/>
    <lineage>
        <taxon>Bacteria</taxon>
        <taxon>Pseudomonadati</taxon>
        <taxon>Bacteroidota</taxon>
        <taxon>Bacteroidia</taxon>
        <taxon>Bacteroidales</taxon>
        <taxon>Candidatus Cryptobacteroides</taxon>
    </lineage>
</organism>
<feature type="region of interest" description="Disordered" evidence="11">
    <location>
        <begin position="205"/>
        <end position="227"/>
    </location>
</feature>
<evidence type="ECO:0000313" key="13">
    <source>
        <dbReference type="Proteomes" id="UP000823661"/>
    </source>
</evidence>
<dbReference type="HAMAP" id="MF_00161">
    <property type="entry name" value="LspA"/>
    <property type="match status" value="1"/>
</dbReference>
<keyword evidence="4 9" id="KW-0812">Transmembrane</keyword>
<evidence type="ECO:0000313" key="12">
    <source>
        <dbReference type="EMBL" id="MBO8452978.1"/>
    </source>
</evidence>
<dbReference type="GO" id="GO:0004190">
    <property type="term" value="F:aspartic-type endopeptidase activity"/>
    <property type="evidence" value="ECO:0007669"/>
    <property type="project" value="UniProtKB-UniRule"/>
</dbReference>
<keyword evidence="7 9" id="KW-1133">Transmembrane helix</keyword>
<keyword evidence="12" id="KW-0449">Lipoprotein</keyword>
<reference evidence="12" key="2">
    <citation type="journal article" date="2021" name="PeerJ">
        <title>Extensive microbial diversity within the chicken gut microbiome revealed by metagenomics and culture.</title>
        <authorList>
            <person name="Gilroy R."/>
            <person name="Ravi A."/>
            <person name="Getino M."/>
            <person name="Pursley I."/>
            <person name="Horton D.L."/>
            <person name="Alikhan N.F."/>
            <person name="Baker D."/>
            <person name="Gharbi K."/>
            <person name="Hall N."/>
            <person name="Watson M."/>
            <person name="Adriaenssens E.M."/>
            <person name="Foster-Nyarko E."/>
            <person name="Jarju S."/>
            <person name="Secka A."/>
            <person name="Antonio M."/>
            <person name="Oren A."/>
            <person name="Chaudhuri R.R."/>
            <person name="La Ragione R."/>
            <person name="Hildebrand F."/>
            <person name="Pallen M.J."/>
        </authorList>
    </citation>
    <scope>NUCLEOTIDE SEQUENCE</scope>
    <source>
        <strain evidence="12">B1-20833</strain>
    </source>
</reference>
<keyword evidence="8 9" id="KW-0472">Membrane</keyword>
<name>A0A9D9EVJ3_9BACT</name>
<comment type="subcellular location">
    <subcellularLocation>
        <location evidence="9">Cell membrane</location>
        <topology evidence="9">Multi-pass membrane protein</topology>
    </subcellularLocation>
</comment>
<dbReference type="EMBL" id="JADIMI010000083">
    <property type="protein sequence ID" value="MBO8452978.1"/>
    <property type="molecule type" value="Genomic_DNA"/>
</dbReference>
<dbReference type="GO" id="GO:0005886">
    <property type="term" value="C:plasma membrane"/>
    <property type="evidence" value="ECO:0007669"/>
    <property type="project" value="UniProtKB-SubCell"/>
</dbReference>
<evidence type="ECO:0000256" key="8">
    <source>
        <dbReference type="ARBA" id="ARBA00023136"/>
    </source>
</evidence>
<evidence type="ECO:0000256" key="6">
    <source>
        <dbReference type="ARBA" id="ARBA00022801"/>
    </source>
</evidence>
<evidence type="ECO:0000256" key="2">
    <source>
        <dbReference type="ARBA" id="ARBA00022475"/>
    </source>
</evidence>
<accession>A0A9D9EVJ3</accession>
<dbReference type="EC" id="3.4.23.36" evidence="9"/>
<evidence type="ECO:0000256" key="9">
    <source>
        <dbReference type="HAMAP-Rule" id="MF_00161"/>
    </source>
</evidence>
<evidence type="ECO:0000256" key="1">
    <source>
        <dbReference type="ARBA" id="ARBA00006139"/>
    </source>
</evidence>
<comment type="catalytic activity">
    <reaction evidence="9">
        <text>Release of signal peptides from bacterial membrane prolipoproteins. Hydrolyzes -Xaa-Yaa-Zaa-|-(S,diacylglyceryl)Cys-, in which Xaa is hydrophobic (preferably Leu), and Yaa (Ala or Ser) and Zaa (Gly or Ala) have small, neutral side chains.</text>
        <dbReference type="EC" id="3.4.23.36"/>
    </reaction>
</comment>
<dbReference type="NCBIfam" id="NF011369">
    <property type="entry name" value="PRK14788.1"/>
    <property type="match status" value="1"/>
</dbReference>
<comment type="pathway">
    <text evidence="9">Protein modification; lipoprotein biosynthesis (signal peptide cleavage).</text>
</comment>
<evidence type="ECO:0000256" key="10">
    <source>
        <dbReference type="RuleBase" id="RU004181"/>
    </source>
</evidence>
<dbReference type="PANTHER" id="PTHR33695:SF1">
    <property type="entry name" value="LIPOPROTEIN SIGNAL PEPTIDASE"/>
    <property type="match status" value="1"/>
</dbReference>
<sequence length="227" mass="25235">MKISRGRLLLILGIVLVVVDQVIKVLVKTNMTLGESFNVFGDWFRIYFIENEGMAFGMKFGGAVGKFILSFLRIGLFAAIVWWVSRLLKRPGTPTGVVVGLTMIAAGAMGNIIDCYFYGLIFSESTPWQVAYLGGSYAPFMFGKVVDMFYFPIIDTQFPDWMPLIGGDPFRFFAPVFNFADSCVTCGALYLIAFQYRFFMTEDSSASVTADGDSRPGKAPKKRASKK</sequence>
<evidence type="ECO:0000256" key="5">
    <source>
        <dbReference type="ARBA" id="ARBA00022750"/>
    </source>
</evidence>
<keyword evidence="6 9" id="KW-0378">Hydrolase</keyword>
<evidence type="ECO:0000256" key="3">
    <source>
        <dbReference type="ARBA" id="ARBA00022670"/>
    </source>
</evidence>
<feature type="transmembrane region" description="Helical" evidence="9">
    <location>
        <begin position="96"/>
        <end position="119"/>
    </location>
</feature>
<dbReference type="AlphaFoldDB" id="A0A9D9EVJ3"/>
<dbReference type="Pfam" id="PF01252">
    <property type="entry name" value="Peptidase_A8"/>
    <property type="match status" value="1"/>
</dbReference>
<comment type="function">
    <text evidence="9">This protein specifically catalyzes the removal of signal peptides from prolipoproteins.</text>
</comment>
<protein>
    <recommendedName>
        <fullName evidence="9">Lipoprotein signal peptidase</fullName>
        <ecNumber evidence="9">3.4.23.36</ecNumber>
    </recommendedName>
    <alternativeName>
        <fullName evidence="9">Prolipoprotein signal peptidase</fullName>
    </alternativeName>
    <alternativeName>
        <fullName evidence="9">Signal peptidase II</fullName>
        <shortName evidence="9">SPase II</shortName>
    </alternativeName>
</protein>
<gene>
    <name evidence="9" type="primary">lspA</name>
    <name evidence="12" type="ORF">IAC06_08895</name>
</gene>
<dbReference type="PRINTS" id="PR00781">
    <property type="entry name" value="LIPOSIGPTASE"/>
</dbReference>
<evidence type="ECO:0000256" key="7">
    <source>
        <dbReference type="ARBA" id="ARBA00022989"/>
    </source>
</evidence>
<feature type="transmembrane region" description="Helical" evidence="9">
    <location>
        <begin position="172"/>
        <end position="193"/>
    </location>
</feature>
<keyword evidence="5 9" id="KW-0064">Aspartyl protease</keyword>
<dbReference type="Proteomes" id="UP000823661">
    <property type="component" value="Unassembled WGS sequence"/>
</dbReference>
<reference evidence="12" key="1">
    <citation type="submission" date="2020-10" db="EMBL/GenBank/DDBJ databases">
        <authorList>
            <person name="Gilroy R."/>
        </authorList>
    </citation>
    <scope>NUCLEOTIDE SEQUENCE</scope>
    <source>
        <strain evidence="12">B1-20833</strain>
    </source>
</reference>
<feature type="compositionally biased region" description="Basic residues" evidence="11">
    <location>
        <begin position="218"/>
        <end position="227"/>
    </location>
</feature>
<feature type="active site" evidence="9">
    <location>
        <position position="181"/>
    </location>
</feature>
<evidence type="ECO:0000256" key="4">
    <source>
        <dbReference type="ARBA" id="ARBA00022692"/>
    </source>
</evidence>
<comment type="similarity">
    <text evidence="1 9 10">Belongs to the peptidase A8 family.</text>
</comment>
<keyword evidence="2 9" id="KW-1003">Cell membrane</keyword>
<dbReference type="InterPro" id="IPR001872">
    <property type="entry name" value="Peptidase_A8"/>
</dbReference>